<keyword evidence="11" id="KW-0520">NAD</keyword>
<accession>A0A3G5FP39</accession>
<organism evidence="17">
    <name type="scientific">Erotylinae sp. 2 ACP-2013</name>
    <dbReference type="NCBI Taxonomy" id="1434613"/>
    <lineage>
        <taxon>Eukaryota</taxon>
        <taxon>Metazoa</taxon>
        <taxon>Ecdysozoa</taxon>
        <taxon>Arthropoda</taxon>
        <taxon>Hexapoda</taxon>
        <taxon>Insecta</taxon>
        <taxon>Pterygota</taxon>
        <taxon>Neoptera</taxon>
        <taxon>Endopterygota</taxon>
        <taxon>Coleoptera</taxon>
        <taxon>Polyphaga</taxon>
        <taxon>Cucujiformia</taxon>
        <taxon>Erotylidae</taxon>
    </lineage>
</organism>
<keyword evidence="7 16" id="KW-0812">Transmembrane</keyword>
<evidence type="ECO:0000256" key="14">
    <source>
        <dbReference type="ARBA" id="ARBA00031019"/>
    </source>
</evidence>
<dbReference type="GO" id="GO:0008137">
    <property type="term" value="F:NADH dehydrogenase (ubiquinone) activity"/>
    <property type="evidence" value="ECO:0007669"/>
    <property type="project" value="UniProtKB-EC"/>
</dbReference>
<dbReference type="InterPro" id="IPR050269">
    <property type="entry name" value="ComplexI_Subunit6"/>
</dbReference>
<evidence type="ECO:0000256" key="8">
    <source>
        <dbReference type="ARBA" id="ARBA00022967"/>
    </source>
</evidence>
<name>A0A3G5FP39_9CUCU</name>
<evidence type="ECO:0000256" key="16">
    <source>
        <dbReference type="SAM" id="Phobius"/>
    </source>
</evidence>
<evidence type="ECO:0000256" key="6">
    <source>
        <dbReference type="ARBA" id="ARBA00022660"/>
    </source>
</evidence>
<dbReference type="EMBL" id="MH789736">
    <property type="protein sequence ID" value="AYW52360.1"/>
    <property type="molecule type" value="Genomic_DNA"/>
</dbReference>
<proteinExistence type="inferred from homology"/>
<keyword evidence="9" id="KW-0249">Electron transport</keyword>
<keyword evidence="5" id="KW-0813">Transport</keyword>
<keyword evidence="8" id="KW-1278">Translocase</keyword>
<dbReference type="EC" id="7.1.1.2" evidence="3"/>
<evidence type="ECO:0000256" key="3">
    <source>
        <dbReference type="ARBA" id="ARBA00012944"/>
    </source>
</evidence>
<keyword evidence="13 16" id="KW-0472">Membrane</keyword>
<dbReference type="PANTHER" id="PTHR11435">
    <property type="entry name" value="NADH UBIQUINONE OXIDOREDUCTASE SUBUNIT ND6"/>
    <property type="match status" value="1"/>
</dbReference>
<sequence>MLCIILTNLMLLTSMLFIFMKHPLSSGFMLLIQTITMSMNIGNLMPNFWYSYILFLIMIGGMLVLFIYMTSIASNEKFKFSMNLLILMISLILILMIINQYAHSILNLSSDSENQSSNNLLHLNMMKYMNYPNNNIFMMMIMYLFLTLIAIVKITYSNQGPLRQKF</sequence>
<comment type="subcellular location">
    <subcellularLocation>
        <location evidence="1">Mitochondrion membrane</location>
        <topology evidence="1">Multi-pass membrane protein</topology>
    </subcellularLocation>
</comment>
<evidence type="ECO:0000256" key="2">
    <source>
        <dbReference type="ARBA" id="ARBA00005698"/>
    </source>
</evidence>
<reference evidence="17" key="2">
    <citation type="submission" date="2018-08" db="EMBL/GenBank/DDBJ databases">
        <authorList>
            <person name="Prakash G."/>
            <person name="Vogler A.P."/>
        </authorList>
    </citation>
    <scope>NUCLEOTIDE SEQUENCE</scope>
</reference>
<keyword evidence="10 16" id="KW-1133">Transmembrane helix</keyword>
<evidence type="ECO:0000256" key="11">
    <source>
        <dbReference type="ARBA" id="ARBA00023027"/>
    </source>
</evidence>
<comment type="similarity">
    <text evidence="2">Belongs to the complex I subunit 6 family.</text>
</comment>
<keyword evidence="12 17" id="KW-0496">Mitochondrion</keyword>
<geneLocation type="mitochondrion" evidence="17"/>
<evidence type="ECO:0000313" key="17">
    <source>
        <dbReference type="EMBL" id="AYW52360.1"/>
    </source>
</evidence>
<evidence type="ECO:0000256" key="13">
    <source>
        <dbReference type="ARBA" id="ARBA00023136"/>
    </source>
</evidence>
<evidence type="ECO:0000256" key="15">
    <source>
        <dbReference type="ARBA" id="ARBA00049551"/>
    </source>
</evidence>
<evidence type="ECO:0000256" key="5">
    <source>
        <dbReference type="ARBA" id="ARBA00022448"/>
    </source>
</evidence>
<feature type="transmembrane region" description="Helical" evidence="16">
    <location>
        <begin position="80"/>
        <end position="102"/>
    </location>
</feature>
<evidence type="ECO:0000256" key="12">
    <source>
        <dbReference type="ARBA" id="ARBA00023128"/>
    </source>
</evidence>
<evidence type="ECO:0000256" key="4">
    <source>
        <dbReference type="ARBA" id="ARBA00021095"/>
    </source>
</evidence>
<protein>
    <recommendedName>
        <fullName evidence="4">NADH-ubiquinone oxidoreductase chain 6</fullName>
        <ecNumber evidence="3">7.1.1.2</ecNumber>
    </recommendedName>
    <alternativeName>
        <fullName evidence="14">NADH dehydrogenase subunit 6</fullName>
    </alternativeName>
</protein>
<dbReference type="PANTHER" id="PTHR11435:SF1">
    <property type="entry name" value="NADH-UBIQUINONE OXIDOREDUCTASE CHAIN 6"/>
    <property type="match status" value="1"/>
</dbReference>
<dbReference type="AlphaFoldDB" id="A0A3G5FP39"/>
<evidence type="ECO:0000256" key="10">
    <source>
        <dbReference type="ARBA" id="ARBA00022989"/>
    </source>
</evidence>
<gene>
    <name evidence="17" type="primary">nad6</name>
</gene>
<feature type="transmembrane region" description="Helical" evidence="16">
    <location>
        <begin position="48"/>
        <end position="68"/>
    </location>
</feature>
<feature type="transmembrane region" description="Helical" evidence="16">
    <location>
        <begin position="136"/>
        <end position="156"/>
    </location>
</feature>
<reference evidence="17" key="1">
    <citation type="journal article" date="2015" name="Mol. Biol. Evol.">
        <title>Soup to Tree: The Phylogeny of Beetles Inferred by Mitochondrial Metagenomics of a Bornean Rainforest Sample.</title>
        <authorList>
            <person name="Crampton-Platt A."/>
            <person name="Timmermans M.J."/>
            <person name="Gimmel M.L."/>
            <person name="Kutty S.N."/>
            <person name="Cockerill T.D."/>
            <person name="Vun Khen C."/>
            <person name="Vogler A.P."/>
        </authorList>
    </citation>
    <scope>NUCLEOTIDE SEQUENCE</scope>
</reference>
<dbReference type="GO" id="GO:0031966">
    <property type="term" value="C:mitochondrial membrane"/>
    <property type="evidence" value="ECO:0007669"/>
    <property type="project" value="UniProtKB-SubCell"/>
</dbReference>
<evidence type="ECO:0000256" key="7">
    <source>
        <dbReference type="ARBA" id="ARBA00022692"/>
    </source>
</evidence>
<comment type="catalytic activity">
    <reaction evidence="15">
        <text>a ubiquinone + NADH + 5 H(+)(in) = a ubiquinol + NAD(+) + 4 H(+)(out)</text>
        <dbReference type="Rhea" id="RHEA:29091"/>
        <dbReference type="Rhea" id="RHEA-COMP:9565"/>
        <dbReference type="Rhea" id="RHEA-COMP:9566"/>
        <dbReference type="ChEBI" id="CHEBI:15378"/>
        <dbReference type="ChEBI" id="CHEBI:16389"/>
        <dbReference type="ChEBI" id="CHEBI:17976"/>
        <dbReference type="ChEBI" id="CHEBI:57540"/>
        <dbReference type="ChEBI" id="CHEBI:57945"/>
        <dbReference type="EC" id="7.1.1.2"/>
    </reaction>
</comment>
<keyword evidence="6" id="KW-0679">Respiratory chain</keyword>
<evidence type="ECO:0000256" key="1">
    <source>
        <dbReference type="ARBA" id="ARBA00004225"/>
    </source>
</evidence>
<evidence type="ECO:0000256" key="9">
    <source>
        <dbReference type="ARBA" id="ARBA00022982"/>
    </source>
</evidence>